<dbReference type="AlphaFoldDB" id="A0A1H6H6J0"/>
<feature type="signal peptide" evidence="1">
    <location>
        <begin position="1"/>
        <end position="23"/>
    </location>
</feature>
<organism evidence="2 3">
    <name type="scientific">Chryseobacterium culicis</name>
    <dbReference type="NCBI Taxonomy" id="680127"/>
    <lineage>
        <taxon>Bacteria</taxon>
        <taxon>Pseudomonadati</taxon>
        <taxon>Bacteroidota</taxon>
        <taxon>Flavobacteriia</taxon>
        <taxon>Flavobacteriales</taxon>
        <taxon>Weeksellaceae</taxon>
        <taxon>Chryseobacterium group</taxon>
        <taxon>Chryseobacterium</taxon>
    </lineage>
</organism>
<dbReference type="Proteomes" id="UP000198561">
    <property type="component" value="Unassembled WGS sequence"/>
</dbReference>
<keyword evidence="1" id="KW-0732">Signal</keyword>
<sequence length="584" mass="65485">MKKMYTKSTVLLLLTSVITMSNAQEVDLENLGKRTMEELKKNPFKISGGISANSVFYNSNVYNGRAPFTYFLNGNLNLGLYKWTMPVSYSFTNQGSQLGYQVPFKFNRISIAPKYKWIKAYIGDANMAFSPYTFNGLLFTGAGVELTPDIPLKVALMTGRLNKAVEDDGNPSTIPAYRRMGYGAHIRWEKEKYKLGLIGFYAKDDVSSLSVAPDAKGVLPQENLVLSLTGSFMIDKNLEVYGEYANSALVEDLRASSNSAVKKGIASKFLASNSSLQSYSAYNGGVNLKLKKGMIGVRYERIDPGYRTLGAYYFNNDLENITLNAAFTFWKDKLALSGNVGRQRDNLDGQKFKQTSRWVGAVNANLKASDKLMITASYSNFTMFTNRQLNQFNTINNNPLLIQQPKDSIDYKQISQNTNFNVNYMLSGTKEKVQNININYSLNDMVSRENGIVRKGGLSRFHNANINYTLGFPEKKMNIGTSFNYTHTFAASQTSAIWGPAVTVTKAFLKEDKLKTSFGTSYNHSGSRTAHINVTSFRLGANYIPWKKHSFDMNFIQMFRNSNQPVENPNVSEMTCTVGYNYSF</sequence>
<evidence type="ECO:0000313" key="3">
    <source>
        <dbReference type="Proteomes" id="UP000198561"/>
    </source>
</evidence>
<gene>
    <name evidence="2" type="ORF">SAMN05421593_1143</name>
</gene>
<accession>A0A1H6H6J0</accession>
<evidence type="ECO:0000256" key="1">
    <source>
        <dbReference type="SAM" id="SignalP"/>
    </source>
</evidence>
<name>A0A1H6H6J0_CHRCI</name>
<proteinExistence type="predicted"/>
<feature type="chain" id="PRO_5011633867" description="Outer membrane protein beta-barrel domain-containing protein" evidence="1">
    <location>
        <begin position="24"/>
        <end position="584"/>
    </location>
</feature>
<evidence type="ECO:0000313" key="2">
    <source>
        <dbReference type="EMBL" id="SEH29680.1"/>
    </source>
</evidence>
<dbReference type="STRING" id="680127.SAMN05421593_1143"/>
<dbReference type="EMBL" id="FNWQ01000001">
    <property type="protein sequence ID" value="SEH29680.1"/>
    <property type="molecule type" value="Genomic_DNA"/>
</dbReference>
<reference evidence="2 3" key="1">
    <citation type="submission" date="2016-10" db="EMBL/GenBank/DDBJ databases">
        <authorList>
            <person name="de Groot N.N."/>
        </authorList>
    </citation>
    <scope>NUCLEOTIDE SEQUENCE [LARGE SCALE GENOMIC DNA]</scope>
    <source>
        <strain evidence="2 3">DSM 23031</strain>
    </source>
</reference>
<evidence type="ECO:0008006" key="4">
    <source>
        <dbReference type="Google" id="ProtNLM"/>
    </source>
</evidence>
<protein>
    <recommendedName>
        <fullName evidence="4">Outer membrane protein beta-barrel domain-containing protein</fullName>
    </recommendedName>
</protein>
<dbReference type="SUPFAM" id="SSF56935">
    <property type="entry name" value="Porins"/>
    <property type="match status" value="1"/>
</dbReference>